<protein>
    <submittedName>
        <fullName evidence="1">Uncharacterized protein</fullName>
    </submittedName>
</protein>
<dbReference type="Proteomes" id="UP000248857">
    <property type="component" value="Unassembled WGS sequence"/>
</dbReference>
<reference evidence="1 2" key="1">
    <citation type="journal article" date="2018" name="Sci. Rep.">
        <title>A novel species of the marine cyanobacterium Acaryochloris with a unique pigment content and lifestyle.</title>
        <authorList>
            <person name="Partensky F."/>
            <person name="Six C."/>
            <person name="Ratin M."/>
            <person name="Garczarek L."/>
            <person name="Vaulot D."/>
            <person name="Probert I."/>
            <person name="Calteau A."/>
            <person name="Gourvil P."/>
            <person name="Marie D."/>
            <person name="Grebert T."/>
            <person name="Bouchier C."/>
            <person name="Le Panse S."/>
            <person name="Gachenot M."/>
            <person name="Rodriguez F."/>
            <person name="Garrido J.L."/>
        </authorList>
    </citation>
    <scope>NUCLEOTIDE SEQUENCE [LARGE SCALE GENOMIC DNA]</scope>
    <source>
        <strain evidence="1 2">RCC1774</strain>
    </source>
</reference>
<proteinExistence type="predicted"/>
<dbReference type="EMBL" id="PQWO01000068">
    <property type="protein sequence ID" value="PZD70137.1"/>
    <property type="molecule type" value="Genomic_DNA"/>
</dbReference>
<name>A0A2W1JMK5_9CYAN</name>
<gene>
    <name evidence="1" type="ORF">C1752_18589</name>
</gene>
<dbReference type="AlphaFoldDB" id="A0A2W1JMK5"/>
<keyword evidence="2" id="KW-1185">Reference proteome</keyword>
<evidence type="ECO:0000313" key="2">
    <source>
        <dbReference type="Proteomes" id="UP000248857"/>
    </source>
</evidence>
<organism evidence="1 2">
    <name type="scientific">Acaryochloris thomasi RCC1774</name>
    <dbReference type="NCBI Taxonomy" id="1764569"/>
    <lineage>
        <taxon>Bacteria</taxon>
        <taxon>Bacillati</taxon>
        <taxon>Cyanobacteriota</taxon>
        <taxon>Cyanophyceae</taxon>
        <taxon>Acaryochloridales</taxon>
        <taxon>Acaryochloridaceae</taxon>
        <taxon>Acaryochloris</taxon>
        <taxon>Acaryochloris thomasi</taxon>
    </lineage>
</organism>
<comment type="caution">
    <text evidence="1">The sequence shown here is derived from an EMBL/GenBank/DDBJ whole genome shotgun (WGS) entry which is preliminary data.</text>
</comment>
<evidence type="ECO:0000313" key="1">
    <source>
        <dbReference type="EMBL" id="PZD70137.1"/>
    </source>
</evidence>
<sequence>MVCGIGYKGARSEFQVFGIDHLNLLIITLLSHSFYQTTDQLELHHTGSIHSIRTCNFFGSSIAGQEFVPAQQRFGSRRCPESDIYRAYAQAYAGFSSKFRSVYTQAFTYGKTYPAIHKQNMDMYLQGKFHTEMSFIMKGRPVNLKTCIDIETGPYPIEVIGGFQKAPGHNAMWSQGPIATTFYAQVTVDLPGKA</sequence>
<accession>A0A2W1JMK5</accession>